<reference evidence="2" key="1">
    <citation type="submission" date="2016-10" db="EMBL/GenBank/DDBJ databases">
        <authorList>
            <person name="Varghese N."/>
            <person name="Submissions S."/>
        </authorList>
    </citation>
    <scope>NUCLEOTIDE SEQUENCE [LARGE SCALE GENOMIC DNA]</scope>
    <source>
        <strain evidence="2">IBRC-M 10043</strain>
    </source>
</reference>
<dbReference type="EMBL" id="FOCX01000116">
    <property type="protein sequence ID" value="SEP34853.1"/>
    <property type="molecule type" value="Genomic_DNA"/>
</dbReference>
<evidence type="ECO:0000313" key="2">
    <source>
        <dbReference type="Proteomes" id="UP000198775"/>
    </source>
</evidence>
<organism evidence="1 2">
    <name type="scientific">Halorientalis persicus</name>
    <dbReference type="NCBI Taxonomy" id="1367881"/>
    <lineage>
        <taxon>Archaea</taxon>
        <taxon>Methanobacteriati</taxon>
        <taxon>Methanobacteriota</taxon>
        <taxon>Stenosarchaea group</taxon>
        <taxon>Halobacteria</taxon>
        <taxon>Halobacteriales</taxon>
        <taxon>Haloarculaceae</taxon>
        <taxon>Halorientalis</taxon>
    </lineage>
</organism>
<evidence type="ECO:0000313" key="1">
    <source>
        <dbReference type="EMBL" id="SEP34853.1"/>
    </source>
</evidence>
<keyword evidence="2" id="KW-1185">Reference proteome</keyword>
<dbReference type="AlphaFoldDB" id="A0A1H8X545"/>
<protein>
    <submittedName>
        <fullName evidence="1">Uncharacterized protein</fullName>
    </submittedName>
</protein>
<sequence length="40" mass="4690">MKYLGVALVLFIVILENINDNIMSVCVKIKYDNLQRVCRF</sequence>
<name>A0A1H8X545_9EURY</name>
<gene>
    <name evidence="1" type="ORF">SAMN05216388_11162</name>
</gene>
<accession>A0A1H8X545</accession>
<proteinExistence type="predicted"/>
<dbReference type="Proteomes" id="UP000198775">
    <property type="component" value="Unassembled WGS sequence"/>
</dbReference>